<name>A0A8F5MKI3_9VIRU</name>
<dbReference type="InterPro" id="IPR014131">
    <property type="entry name" value="Chlamydia_phage_Vp3"/>
</dbReference>
<dbReference type="Pfam" id="PF09675">
    <property type="entry name" value="Chlamy_scaf"/>
    <property type="match status" value="1"/>
</dbReference>
<organism evidence="2">
    <name type="scientific">Microvirus mar19</name>
    <dbReference type="NCBI Taxonomy" id="2851151"/>
    <lineage>
        <taxon>Viruses</taxon>
        <taxon>Monodnaviria</taxon>
        <taxon>Sangervirae</taxon>
        <taxon>Phixviricota</taxon>
        <taxon>Malgrandaviricetes</taxon>
        <taxon>Petitvirales</taxon>
        <taxon>Microviridae</taxon>
    </lineage>
</organism>
<evidence type="ECO:0000256" key="1">
    <source>
        <dbReference type="SAM" id="MobiDB-lite"/>
    </source>
</evidence>
<sequence length="172" mass="19073">MSEVHMFKTQYDDHDRVNSNVGNPEHILYSPVFDKDGNMELVESGRENIYDFIQSHKDSVDIHQILRRFEEGDVDALSRRQGIFADFTSMPATYADALNAVIAAQNYFNGLPVDVRAKYDHSFEKFLASLDKDVLSDLDKQTGQIPDAPTDVGSSGADPSLVGVSDLTGGKE</sequence>
<protein>
    <submittedName>
        <fullName evidence="2">Internal scaffolding protein</fullName>
    </submittedName>
</protein>
<accession>A0A8F5MKI3</accession>
<proteinExistence type="predicted"/>
<feature type="region of interest" description="Disordered" evidence="1">
    <location>
        <begin position="140"/>
        <end position="172"/>
    </location>
</feature>
<dbReference type="EMBL" id="MZ089765">
    <property type="protein sequence ID" value="QXN75067.1"/>
    <property type="molecule type" value="Genomic_DNA"/>
</dbReference>
<reference evidence="2" key="1">
    <citation type="submission" date="2021-04" db="EMBL/GenBank/DDBJ databases">
        <title>Genomes of microviruses identified in yellow-bellied marmot fecal samples.</title>
        <authorList>
            <person name="Varsani A."/>
            <person name="Kraberger S."/>
            <person name="Chatterjee A."/>
            <person name="Richet C."/>
            <person name="Fontenele R.S."/>
            <person name="Schmidlin K."/>
            <person name="Blumstein D.T."/>
        </authorList>
    </citation>
    <scope>NUCLEOTIDE SEQUENCE</scope>
    <source>
        <strain evidence="2">Mar19</strain>
    </source>
</reference>
<evidence type="ECO:0000313" key="2">
    <source>
        <dbReference type="EMBL" id="QXN75067.1"/>
    </source>
</evidence>